<sequence length="688" mass="77938">MKMGVLTDLDEANLFDVAVEVGPHVIMDEEEISDDVSADSTDSVMEFDVFDLVWSKIPSHPWWPGQICDPAASSIKAMKYFRTGKYLIAFFGDHTFAWKEAAMIKPFQEYFLELQNQNKLESFRQAIDCALEEFSRQVEFSLACSCLSEEVYSKLQTQTLTNAGTPKMLSKRVGGDSFLTAASFDPMKLINIVKELAMSPFGEADKLELVRARAQLLAFNRWKGYGKLPKFDKHNVVFNDIDHILDVKNDYQSESMEDIGIYIKHDEAALSGELKTQDNSVGKCIDNSEHLKDSSTKGTFFLNSMAKEPGRSWKKKHRSEENDGYELNLHASSTKDEVCTGINIPIALVDFRKTGQTFKVGDSIQKVAELNELNPILKHEDGISLKVVSKTRQGRKRRKETSELVSGGNPGNKLTKTKKRINISASVKTSESEFIKDTYWTDRLIQGIADDRVYFENQNENMESHFQTPSERVIHTGVNSTNQDEPHERMEPASENSVEDPYPTALILTFTDFDSIPSEPNLNDIFRKYGPLYESKTEVMKKSRRAKVVFKRTADAETAFSSTGKYSIFGTALVGYRLKFLPPTKVSLRRRGRPRKEANLKNELLLDATDFCSNVSLEADLALNKATDRSARYGGKIYEFCSRISPEMNCIVTVLELWWLASRQATQATPSYSFILYKIINKRLKETA</sequence>
<evidence type="ECO:0000313" key="4">
    <source>
        <dbReference type="RefSeq" id="XP_022980529.1"/>
    </source>
</evidence>
<evidence type="ECO:0000313" key="7">
    <source>
        <dbReference type="RefSeq" id="XP_022980532.1"/>
    </source>
</evidence>
<reference evidence="4 5" key="1">
    <citation type="submission" date="2025-04" db="UniProtKB">
        <authorList>
            <consortium name="RefSeq"/>
        </authorList>
    </citation>
    <scope>IDENTIFICATION</scope>
    <source>
        <tissue evidence="4 5">Young leaves</tissue>
    </source>
</reference>
<protein>
    <submittedName>
        <fullName evidence="4 5">Uncharacterized protein LOC111479886 isoform X1</fullName>
    </submittedName>
</protein>
<evidence type="ECO:0000259" key="2">
    <source>
        <dbReference type="PROSITE" id="PS50812"/>
    </source>
</evidence>
<evidence type="ECO:0000313" key="5">
    <source>
        <dbReference type="RefSeq" id="XP_022980530.1"/>
    </source>
</evidence>
<name>A0A6J1IWP1_CUCMA</name>
<dbReference type="CDD" id="cd05162">
    <property type="entry name" value="PWWP"/>
    <property type="match status" value="1"/>
</dbReference>
<dbReference type="RefSeq" id="XP_022980533.1">
    <property type="nucleotide sequence ID" value="XM_023124765.1"/>
</dbReference>
<dbReference type="OrthoDB" id="62853at2759"/>
<dbReference type="AlphaFoldDB" id="A0A6J1IWP1"/>
<dbReference type="SUPFAM" id="SSF63748">
    <property type="entry name" value="Tudor/PWWP/MBT"/>
    <property type="match status" value="1"/>
</dbReference>
<organism evidence="3 5">
    <name type="scientific">Cucurbita maxima</name>
    <name type="common">Pumpkin</name>
    <name type="synonym">Winter squash</name>
    <dbReference type="NCBI Taxonomy" id="3661"/>
    <lineage>
        <taxon>Eukaryota</taxon>
        <taxon>Viridiplantae</taxon>
        <taxon>Streptophyta</taxon>
        <taxon>Embryophyta</taxon>
        <taxon>Tracheophyta</taxon>
        <taxon>Spermatophyta</taxon>
        <taxon>Magnoliopsida</taxon>
        <taxon>eudicotyledons</taxon>
        <taxon>Gunneridae</taxon>
        <taxon>Pentapetalae</taxon>
        <taxon>rosids</taxon>
        <taxon>fabids</taxon>
        <taxon>Cucurbitales</taxon>
        <taxon>Cucurbitaceae</taxon>
        <taxon>Cucurbiteae</taxon>
        <taxon>Cucurbita</taxon>
    </lineage>
</organism>
<feature type="domain" description="PWWP" evidence="2">
    <location>
        <begin position="49"/>
        <end position="110"/>
    </location>
</feature>
<dbReference type="Proteomes" id="UP000504608">
    <property type="component" value="Unplaced"/>
</dbReference>
<dbReference type="Gene3D" id="2.30.30.140">
    <property type="match status" value="1"/>
</dbReference>
<feature type="region of interest" description="Disordered" evidence="1">
    <location>
        <begin position="389"/>
        <end position="415"/>
    </location>
</feature>
<dbReference type="KEGG" id="cmax:111479886"/>
<dbReference type="InterPro" id="IPR000313">
    <property type="entry name" value="PWWP_dom"/>
</dbReference>
<dbReference type="GeneID" id="111479886"/>
<dbReference type="PANTHER" id="PTHR42851:SF19">
    <property type="entry name" value="PWWP DOMAIN-CONTAINING PROTEIN 2-RELATED"/>
    <property type="match status" value="1"/>
</dbReference>
<proteinExistence type="predicted"/>
<dbReference type="RefSeq" id="XP_022980532.1">
    <property type="nucleotide sequence ID" value="XM_023124764.1"/>
</dbReference>
<gene>
    <name evidence="4 5 6 7 8" type="primary">LOC111479886</name>
</gene>
<evidence type="ECO:0000313" key="3">
    <source>
        <dbReference type="Proteomes" id="UP000504608"/>
    </source>
</evidence>
<dbReference type="RefSeq" id="XP_022980531.1">
    <property type="nucleotide sequence ID" value="XM_023124763.1"/>
</dbReference>
<dbReference type="PROSITE" id="PS50812">
    <property type="entry name" value="PWWP"/>
    <property type="match status" value="1"/>
</dbReference>
<accession>A0A6J1IWP1</accession>
<dbReference type="Pfam" id="PF00855">
    <property type="entry name" value="PWWP"/>
    <property type="match status" value="1"/>
</dbReference>
<dbReference type="PANTHER" id="PTHR42851">
    <property type="entry name" value="ALDOLASE-RELATED"/>
    <property type="match status" value="1"/>
</dbReference>
<evidence type="ECO:0000313" key="8">
    <source>
        <dbReference type="RefSeq" id="XP_022980533.1"/>
    </source>
</evidence>
<feature type="region of interest" description="Disordered" evidence="1">
    <location>
        <begin position="480"/>
        <end position="499"/>
    </location>
</feature>
<evidence type="ECO:0000256" key="1">
    <source>
        <dbReference type="SAM" id="MobiDB-lite"/>
    </source>
</evidence>
<keyword evidence="3" id="KW-1185">Reference proteome</keyword>
<dbReference type="RefSeq" id="XP_022980530.1">
    <property type="nucleotide sequence ID" value="XM_023124762.1"/>
</dbReference>
<dbReference type="InterPro" id="IPR053063">
    <property type="entry name" value="PWWP_domain_containing_PDP"/>
</dbReference>
<dbReference type="RefSeq" id="XP_022980529.1">
    <property type="nucleotide sequence ID" value="XM_023124761.1"/>
</dbReference>
<dbReference type="SMART" id="SM00293">
    <property type="entry name" value="PWWP"/>
    <property type="match status" value="1"/>
</dbReference>
<evidence type="ECO:0000313" key="6">
    <source>
        <dbReference type="RefSeq" id="XP_022980531.1"/>
    </source>
</evidence>